<feature type="transmembrane region" description="Helical" evidence="8">
    <location>
        <begin position="207"/>
        <end position="226"/>
    </location>
</feature>
<evidence type="ECO:0000256" key="3">
    <source>
        <dbReference type="ARBA" id="ARBA00022679"/>
    </source>
</evidence>
<dbReference type="Pfam" id="PF09594">
    <property type="entry name" value="GT87"/>
    <property type="match status" value="1"/>
</dbReference>
<evidence type="ECO:0000256" key="2">
    <source>
        <dbReference type="ARBA" id="ARBA00022475"/>
    </source>
</evidence>
<reference evidence="9 10" key="1">
    <citation type="submission" date="2020-04" db="EMBL/GenBank/DDBJ databases">
        <title>MicrobeNet Type strains.</title>
        <authorList>
            <person name="Nicholson A.C."/>
        </authorList>
    </citation>
    <scope>NUCLEOTIDE SEQUENCE [LARGE SCALE GENOMIC DNA]</scope>
    <source>
        <strain evidence="9 10">JCM 3332</strain>
    </source>
</reference>
<dbReference type="Proteomes" id="UP000570678">
    <property type="component" value="Unassembled WGS sequence"/>
</dbReference>
<keyword evidence="6 8" id="KW-0472">Membrane</keyword>
<feature type="transmembrane region" description="Helical" evidence="8">
    <location>
        <begin position="339"/>
        <end position="362"/>
    </location>
</feature>
<feature type="transmembrane region" description="Helical" evidence="8">
    <location>
        <begin position="273"/>
        <end position="291"/>
    </location>
</feature>
<evidence type="ECO:0000256" key="5">
    <source>
        <dbReference type="ARBA" id="ARBA00022989"/>
    </source>
</evidence>
<dbReference type="AlphaFoldDB" id="A0A846YGN1"/>
<dbReference type="GO" id="GO:0005886">
    <property type="term" value="C:plasma membrane"/>
    <property type="evidence" value="ECO:0007669"/>
    <property type="project" value="UniProtKB-SubCell"/>
</dbReference>
<keyword evidence="3" id="KW-0808">Transferase</keyword>
<evidence type="ECO:0000256" key="8">
    <source>
        <dbReference type="SAM" id="Phobius"/>
    </source>
</evidence>
<feature type="transmembrane region" description="Helical" evidence="8">
    <location>
        <begin position="374"/>
        <end position="396"/>
    </location>
</feature>
<dbReference type="InterPro" id="IPR018584">
    <property type="entry name" value="GT87"/>
</dbReference>
<keyword evidence="10" id="KW-1185">Reference proteome</keyword>
<organism evidence="9 10">
    <name type="scientific">Nocardia flavorosea</name>
    <dbReference type="NCBI Taxonomy" id="53429"/>
    <lineage>
        <taxon>Bacteria</taxon>
        <taxon>Bacillati</taxon>
        <taxon>Actinomycetota</taxon>
        <taxon>Actinomycetes</taxon>
        <taxon>Mycobacteriales</taxon>
        <taxon>Nocardiaceae</taxon>
        <taxon>Nocardia</taxon>
    </lineage>
</organism>
<proteinExistence type="inferred from homology"/>
<dbReference type="GO" id="GO:0016758">
    <property type="term" value="F:hexosyltransferase activity"/>
    <property type="evidence" value="ECO:0007669"/>
    <property type="project" value="InterPro"/>
</dbReference>
<name>A0A846YGN1_9NOCA</name>
<protein>
    <submittedName>
        <fullName evidence="9">DUF2029 domain-containing protein</fullName>
    </submittedName>
</protein>
<evidence type="ECO:0000313" key="10">
    <source>
        <dbReference type="Proteomes" id="UP000570678"/>
    </source>
</evidence>
<comment type="subcellular location">
    <subcellularLocation>
        <location evidence="1">Cell membrane</location>
        <topology evidence="1">Multi-pass membrane protein</topology>
    </subcellularLocation>
</comment>
<dbReference type="RefSeq" id="WP_062977064.1">
    <property type="nucleotide sequence ID" value="NZ_JAAXOT010000005.1"/>
</dbReference>
<feature type="transmembrane region" description="Helical" evidence="8">
    <location>
        <begin position="100"/>
        <end position="121"/>
    </location>
</feature>
<feature type="transmembrane region" description="Helical" evidence="8">
    <location>
        <begin position="161"/>
        <end position="186"/>
    </location>
</feature>
<keyword evidence="5 8" id="KW-1133">Transmembrane helix</keyword>
<evidence type="ECO:0000256" key="7">
    <source>
        <dbReference type="ARBA" id="ARBA00024033"/>
    </source>
</evidence>
<evidence type="ECO:0000313" key="9">
    <source>
        <dbReference type="EMBL" id="NKY56991.1"/>
    </source>
</evidence>
<sequence length="412" mass="44520">MIDASTEAPADRPRLRTAAPWLVLALSVAAMAVFLRVTAGEYYLGDLRVFVSASHWLAEGSLYRATSPTGAGDVRIPFLYPPWVAAVFTPWSWLPFPITAVLWTVLGLAALGTSVLLTLSLVTGQRHLRDRTLLRSAAWWSAGLLWITPVRHCLYEGQVSLLLFVAVVAGVWCARPAAAVAIGLATATKFAPGAALVTLAVHRRPRAVLWGLAGFAIPLAVGWAAYPAQSRQYLADGAILDAVDRVGGVATVANQSLRAAMSRFAGADVGWQALWLLAAVFLTVCAGAVLYRRRGDRAVALWVPTVLAAALIPLGWTHQWVWLIPMLVWLRRGPDRRSGWARTLSLLWFAGLLSPAVELLLLIQKSNYVYDRPLWQALAGAAYVLGAITTLLAVAVHSRSERGTRVGKGQTE</sequence>
<keyword evidence="4 8" id="KW-0812">Transmembrane</keyword>
<comment type="caution">
    <text evidence="9">The sequence shown here is derived from an EMBL/GenBank/DDBJ whole genome shotgun (WGS) entry which is preliminary data.</text>
</comment>
<evidence type="ECO:0000256" key="1">
    <source>
        <dbReference type="ARBA" id="ARBA00004651"/>
    </source>
</evidence>
<feature type="transmembrane region" description="Helical" evidence="8">
    <location>
        <begin position="21"/>
        <end position="39"/>
    </location>
</feature>
<evidence type="ECO:0000256" key="6">
    <source>
        <dbReference type="ARBA" id="ARBA00023136"/>
    </source>
</evidence>
<feature type="transmembrane region" description="Helical" evidence="8">
    <location>
        <begin position="298"/>
        <end position="319"/>
    </location>
</feature>
<accession>A0A846YGN1</accession>
<dbReference type="EMBL" id="JAAXOT010000005">
    <property type="protein sequence ID" value="NKY56991.1"/>
    <property type="molecule type" value="Genomic_DNA"/>
</dbReference>
<keyword evidence="2" id="KW-1003">Cell membrane</keyword>
<gene>
    <name evidence="9" type="ORF">HGA15_12660</name>
</gene>
<comment type="similarity">
    <text evidence="7">Belongs to the glycosyltransferase 87 family.</text>
</comment>
<evidence type="ECO:0000256" key="4">
    <source>
        <dbReference type="ARBA" id="ARBA00022692"/>
    </source>
</evidence>